<accession>A0A068RIN5</accession>
<gene>
    <name evidence="1" type="ORF">LCOR_00615.1</name>
</gene>
<keyword evidence="2" id="KW-1185">Reference proteome</keyword>
<dbReference type="OrthoDB" id="2275636at2759"/>
<sequence length="153" mass="17661">MKPQYYELVIKDIVQYRFGYHEYLRKQKEQGIKVIGYARKSKGEESLDDRTRLLRKMANNLQDRSLVDLVYASPPSSSNEKLANRNDNGVEAVEGTDGTTQKLIEYLNSSVMHIFLVYLGYAGLTTNVDDLQQFLAKDYHILVKSISWIMMKS</sequence>
<evidence type="ECO:0000313" key="1">
    <source>
        <dbReference type="EMBL" id="CDH48846.1"/>
    </source>
</evidence>
<dbReference type="AlphaFoldDB" id="A0A068RIN5"/>
<dbReference type="EMBL" id="CBTN010000002">
    <property type="protein sequence ID" value="CDH48846.1"/>
    <property type="molecule type" value="Genomic_DNA"/>
</dbReference>
<protein>
    <submittedName>
        <fullName evidence="1">Uncharacterized protein</fullName>
    </submittedName>
</protein>
<comment type="caution">
    <text evidence="1">The sequence shown here is derived from an EMBL/GenBank/DDBJ whole genome shotgun (WGS) entry which is preliminary data.</text>
</comment>
<organism evidence="1 2">
    <name type="scientific">Lichtheimia corymbifera JMRC:FSU:9682</name>
    <dbReference type="NCBI Taxonomy" id="1263082"/>
    <lineage>
        <taxon>Eukaryota</taxon>
        <taxon>Fungi</taxon>
        <taxon>Fungi incertae sedis</taxon>
        <taxon>Mucoromycota</taxon>
        <taxon>Mucoromycotina</taxon>
        <taxon>Mucoromycetes</taxon>
        <taxon>Mucorales</taxon>
        <taxon>Lichtheimiaceae</taxon>
        <taxon>Lichtheimia</taxon>
    </lineage>
</organism>
<dbReference type="VEuPathDB" id="FungiDB:LCOR_00615.1"/>
<reference evidence="1" key="1">
    <citation type="submission" date="2013-08" db="EMBL/GenBank/DDBJ databases">
        <title>Gene expansion shapes genome architecture in the human pathogen Lichtheimia corymbifera: an evolutionary genomics analysis in the ancient terrestrial Mucorales (Mucoromycotina).</title>
        <authorList>
            <person name="Schwartze V.U."/>
            <person name="Winter S."/>
            <person name="Shelest E."/>
            <person name="Marcet-Houben M."/>
            <person name="Horn F."/>
            <person name="Wehner S."/>
            <person name="Hoffmann K."/>
            <person name="Riege K."/>
            <person name="Sammeth M."/>
            <person name="Nowrousian M."/>
            <person name="Valiante V."/>
            <person name="Linde J."/>
            <person name="Jacobsen I.D."/>
            <person name="Marz M."/>
            <person name="Brakhage A.A."/>
            <person name="Gabaldon T."/>
            <person name="Bocker S."/>
            <person name="Voigt K."/>
        </authorList>
    </citation>
    <scope>NUCLEOTIDE SEQUENCE [LARGE SCALE GENOMIC DNA]</scope>
    <source>
        <strain evidence="1">FSU 9682</strain>
    </source>
</reference>
<dbReference type="Proteomes" id="UP000027586">
    <property type="component" value="Unassembled WGS sequence"/>
</dbReference>
<evidence type="ECO:0000313" key="2">
    <source>
        <dbReference type="Proteomes" id="UP000027586"/>
    </source>
</evidence>
<name>A0A068RIN5_9FUNG</name>
<proteinExistence type="predicted"/>